<dbReference type="GO" id="GO:0007220">
    <property type="term" value="P:Notch receptor processing"/>
    <property type="evidence" value="ECO:0007669"/>
    <property type="project" value="TreeGrafter"/>
</dbReference>
<name>A0A401QDX1_SCYTO</name>
<dbReference type="InterPro" id="IPR008710">
    <property type="entry name" value="Nicastrin"/>
</dbReference>
<feature type="non-terminal residue" evidence="1">
    <location>
        <position position="1"/>
    </location>
</feature>
<evidence type="ECO:0000313" key="1">
    <source>
        <dbReference type="EMBL" id="GCB83580.1"/>
    </source>
</evidence>
<comment type="caution">
    <text evidence="1">The sequence shown here is derived from an EMBL/GenBank/DDBJ whole genome shotgun (WGS) entry which is preliminary data.</text>
</comment>
<reference evidence="1 2" key="1">
    <citation type="journal article" date="2018" name="Nat. Ecol. Evol.">
        <title>Shark genomes provide insights into elasmobranch evolution and the origin of vertebrates.</title>
        <authorList>
            <person name="Hara Y"/>
            <person name="Yamaguchi K"/>
            <person name="Onimaru K"/>
            <person name="Kadota M"/>
            <person name="Koyanagi M"/>
            <person name="Keeley SD"/>
            <person name="Tatsumi K"/>
            <person name="Tanaka K"/>
            <person name="Motone F"/>
            <person name="Kageyama Y"/>
            <person name="Nozu R"/>
            <person name="Adachi N"/>
            <person name="Nishimura O"/>
            <person name="Nakagawa R"/>
            <person name="Tanegashima C"/>
            <person name="Kiyatake I"/>
            <person name="Matsumoto R"/>
            <person name="Murakumo K"/>
            <person name="Nishida K"/>
            <person name="Terakita A"/>
            <person name="Kuratani S"/>
            <person name="Sato K"/>
            <person name="Hyodo S Kuraku.S."/>
        </authorList>
    </citation>
    <scope>NUCLEOTIDE SEQUENCE [LARGE SCALE GENOMIC DNA]</scope>
</reference>
<dbReference type="GO" id="GO:0005886">
    <property type="term" value="C:plasma membrane"/>
    <property type="evidence" value="ECO:0007669"/>
    <property type="project" value="TreeGrafter"/>
</dbReference>
<dbReference type="PANTHER" id="PTHR21092:SF0">
    <property type="entry name" value="NICASTRIN"/>
    <property type="match status" value="1"/>
</dbReference>
<dbReference type="EMBL" id="BFAA01045339">
    <property type="protein sequence ID" value="GCB83580.1"/>
    <property type="molecule type" value="Genomic_DNA"/>
</dbReference>
<dbReference type="PANTHER" id="PTHR21092">
    <property type="entry name" value="NICASTRIN"/>
    <property type="match status" value="1"/>
</dbReference>
<evidence type="ECO:0000313" key="2">
    <source>
        <dbReference type="Proteomes" id="UP000288216"/>
    </source>
</evidence>
<protein>
    <recommendedName>
        <fullName evidence="3">Nicastrin</fullName>
    </recommendedName>
</protein>
<dbReference type="Pfam" id="PF05450">
    <property type="entry name" value="Nicastrin"/>
    <property type="match status" value="1"/>
</dbReference>
<organism evidence="1 2">
    <name type="scientific">Scyliorhinus torazame</name>
    <name type="common">Cloudy catshark</name>
    <name type="synonym">Catulus torazame</name>
    <dbReference type="NCBI Taxonomy" id="75743"/>
    <lineage>
        <taxon>Eukaryota</taxon>
        <taxon>Metazoa</taxon>
        <taxon>Chordata</taxon>
        <taxon>Craniata</taxon>
        <taxon>Vertebrata</taxon>
        <taxon>Chondrichthyes</taxon>
        <taxon>Elasmobranchii</taxon>
        <taxon>Galeomorphii</taxon>
        <taxon>Galeoidea</taxon>
        <taxon>Carcharhiniformes</taxon>
        <taxon>Scyliorhinidae</taxon>
        <taxon>Scyliorhinus</taxon>
    </lineage>
</organism>
<dbReference type="Gene3D" id="3.40.630.10">
    <property type="entry name" value="Zn peptidases"/>
    <property type="match status" value="1"/>
</dbReference>
<dbReference type="AlphaFoldDB" id="A0A401QDX1"/>
<dbReference type="STRING" id="75743.A0A401QDX1"/>
<gene>
    <name evidence="1" type="ORF">scyTo_0024397</name>
</gene>
<proteinExistence type="predicted"/>
<dbReference type="GO" id="GO:0016485">
    <property type="term" value="P:protein processing"/>
    <property type="evidence" value="ECO:0007669"/>
    <property type="project" value="InterPro"/>
</dbReference>
<dbReference type="Proteomes" id="UP000288216">
    <property type="component" value="Unassembled WGS sequence"/>
</dbReference>
<dbReference type="SUPFAM" id="SSF53187">
    <property type="entry name" value="Zn-dependent exopeptidases"/>
    <property type="match status" value="1"/>
</dbReference>
<sequence length="244" mass="26235">PPHPSLSPQLDASSFFWGVAPGADSTVSGFIALLAAAEALGRLTDNTTLKKNVMFVFFQGETFDYIGSSRMVFDMKRGQFPIQLENVDSFVELNQVGGGTSLWVHTDPISRQNSTIEQKVQSLLESLSNATLGTNISAREPGHSQPLPPSSFHSFLRAGAIPGVVLTDHDGAFTNRSVPFLPWLCAQPSPELRAPLYPQAANHRAGELALPQCILDREAAEAGRNLRVLTPRLASAPSTAPCSQ</sequence>
<keyword evidence="2" id="KW-1185">Reference proteome</keyword>
<evidence type="ECO:0008006" key="3">
    <source>
        <dbReference type="Google" id="ProtNLM"/>
    </source>
</evidence>
<dbReference type="OrthoDB" id="755951at2759"/>
<accession>A0A401QDX1</accession>